<keyword evidence="3" id="KW-1185">Reference proteome</keyword>
<feature type="region of interest" description="Disordered" evidence="1">
    <location>
        <begin position="86"/>
        <end position="140"/>
    </location>
</feature>
<accession>A0A6A6PDE0</accession>
<feature type="compositionally biased region" description="Polar residues" evidence="1">
    <location>
        <begin position="86"/>
        <end position="96"/>
    </location>
</feature>
<feature type="compositionally biased region" description="Polar residues" evidence="1">
    <location>
        <begin position="113"/>
        <end position="126"/>
    </location>
</feature>
<name>A0A6A6PDE0_9PEZI</name>
<gene>
    <name evidence="2" type="ORF">BDY21DRAFT_329590</name>
</gene>
<sequence length="172" mass="19116">MIPDTADNHRLCRHQGSSVTLRSDVRDRGAYDRIMQDDIHRQGTTSEEAKGLRNARNFVTLNIERQMHPSPGYTYATADWYISEASQSRNPTSTSAAELAHSVEQRTHYDSGTDCSAGQADHSSPTLSPPELVDGSASGLQWQYRPSREVLEEAATTQHKWIEEEIARASGS</sequence>
<proteinExistence type="predicted"/>
<evidence type="ECO:0000313" key="2">
    <source>
        <dbReference type="EMBL" id="KAF2461767.1"/>
    </source>
</evidence>
<organism evidence="2 3">
    <name type="scientific">Lineolata rhizophorae</name>
    <dbReference type="NCBI Taxonomy" id="578093"/>
    <lineage>
        <taxon>Eukaryota</taxon>
        <taxon>Fungi</taxon>
        <taxon>Dikarya</taxon>
        <taxon>Ascomycota</taxon>
        <taxon>Pezizomycotina</taxon>
        <taxon>Dothideomycetes</taxon>
        <taxon>Dothideomycetes incertae sedis</taxon>
        <taxon>Lineolatales</taxon>
        <taxon>Lineolataceae</taxon>
        <taxon>Lineolata</taxon>
    </lineage>
</organism>
<evidence type="ECO:0000256" key="1">
    <source>
        <dbReference type="SAM" id="MobiDB-lite"/>
    </source>
</evidence>
<protein>
    <submittedName>
        <fullName evidence="2">Uncharacterized protein</fullName>
    </submittedName>
</protein>
<feature type="compositionally biased region" description="Basic and acidic residues" evidence="1">
    <location>
        <begin position="101"/>
        <end position="111"/>
    </location>
</feature>
<evidence type="ECO:0000313" key="3">
    <source>
        <dbReference type="Proteomes" id="UP000799766"/>
    </source>
</evidence>
<reference evidence="2" key="1">
    <citation type="journal article" date="2020" name="Stud. Mycol.">
        <title>101 Dothideomycetes genomes: a test case for predicting lifestyles and emergence of pathogens.</title>
        <authorList>
            <person name="Haridas S."/>
            <person name="Albert R."/>
            <person name="Binder M."/>
            <person name="Bloem J."/>
            <person name="Labutti K."/>
            <person name="Salamov A."/>
            <person name="Andreopoulos B."/>
            <person name="Baker S."/>
            <person name="Barry K."/>
            <person name="Bills G."/>
            <person name="Bluhm B."/>
            <person name="Cannon C."/>
            <person name="Castanera R."/>
            <person name="Culley D."/>
            <person name="Daum C."/>
            <person name="Ezra D."/>
            <person name="Gonzalez J."/>
            <person name="Henrissat B."/>
            <person name="Kuo A."/>
            <person name="Liang C."/>
            <person name="Lipzen A."/>
            <person name="Lutzoni F."/>
            <person name="Magnuson J."/>
            <person name="Mondo S."/>
            <person name="Nolan M."/>
            <person name="Ohm R."/>
            <person name="Pangilinan J."/>
            <person name="Park H.-J."/>
            <person name="Ramirez L."/>
            <person name="Alfaro M."/>
            <person name="Sun H."/>
            <person name="Tritt A."/>
            <person name="Yoshinaga Y."/>
            <person name="Zwiers L.-H."/>
            <person name="Turgeon B."/>
            <person name="Goodwin S."/>
            <person name="Spatafora J."/>
            <person name="Crous P."/>
            <person name="Grigoriev I."/>
        </authorList>
    </citation>
    <scope>NUCLEOTIDE SEQUENCE</scope>
    <source>
        <strain evidence="2">ATCC 16933</strain>
    </source>
</reference>
<dbReference type="Proteomes" id="UP000799766">
    <property type="component" value="Unassembled WGS sequence"/>
</dbReference>
<dbReference type="EMBL" id="MU001670">
    <property type="protein sequence ID" value="KAF2461767.1"/>
    <property type="molecule type" value="Genomic_DNA"/>
</dbReference>
<dbReference type="AlphaFoldDB" id="A0A6A6PDE0"/>